<dbReference type="Gene3D" id="1.10.10.10">
    <property type="entry name" value="Winged helix-like DNA-binding domain superfamily/Winged helix DNA-binding domain"/>
    <property type="match status" value="1"/>
</dbReference>
<dbReference type="EMBL" id="VNIQ01000003">
    <property type="protein sequence ID" value="TYQ04907.1"/>
    <property type="molecule type" value="Genomic_DNA"/>
</dbReference>
<dbReference type="InterPro" id="IPR039422">
    <property type="entry name" value="MarR/SlyA-like"/>
</dbReference>
<proteinExistence type="predicted"/>
<dbReference type="InterPro" id="IPR036388">
    <property type="entry name" value="WH-like_DNA-bd_sf"/>
</dbReference>
<dbReference type="PRINTS" id="PR00598">
    <property type="entry name" value="HTHMARR"/>
</dbReference>
<dbReference type="PROSITE" id="PS50995">
    <property type="entry name" value="HTH_MARR_2"/>
    <property type="match status" value="1"/>
</dbReference>
<dbReference type="InterPro" id="IPR036390">
    <property type="entry name" value="WH_DNA-bd_sf"/>
</dbReference>
<dbReference type="GO" id="GO:0003700">
    <property type="term" value="F:DNA-binding transcription factor activity"/>
    <property type="evidence" value="ECO:0007669"/>
    <property type="project" value="InterPro"/>
</dbReference>
<dbReference type="SUPFAM" id="SSF46785">
    <property type="entry name" value="Winged helix' DNA-binding domain"/>
    <property type="match status" value="1"/>
</dbReference>
<accession>A0A652YQS0</accession>
<dbReference type="AlphaFoldDB" id="A0A652YQS0"/>
<protein>
    <submittedName>
        <fullName evidence="2">MarR family transcriptional regulator</fullName>
    </submittedName>
</protein>
<dbReference type="Pfam" id="PF12802">
    <property type="entry name" value="MarR_2"/>
    <property type="match status" value="1"/>
</dbReference>
<dbReference type="InterPro" id="IPR000835">
    <property type="entry name" value="HTH_MarR-typ"/>
</dbReference>
<feature type="domain" description="HTH marR-type" evidence="1">
    <location>
        <begin position="33"/>
        <end position="166"/>
    </location>
</feature>
<evidence type="ECO:0000313" key="2">
    <source>
        <dbReference type="EMBL" id="TYQ04907.1"/>
    </source>
</evidence>
<comment type="caution">
    <text evidence="2">The sequence shown here is derived from an EMBL/GenBank/DDBJ whole genome shotgun (WGS) entry which is preliminary data.</text>
</comment>
<gene>
    <name evidence="2" type="ORF">FNL38_103258</name>
</gene>
<dbReference type="PANTHER" id="PTHR33164:SF104">
    <property type="entry name" value="TRANSCRIPTIONAL REGULATORY PROTEIN"/>
    <property type="match status" value="1"/>
</dbReference>
<organism evidence="2">
    <name type="scientific">Nocardia globerula</name>
    <dbReference type="NCBI Taxonomy" id="1818"/>
    <lineage>
        <taxon>Bacteria</taxon>
        <taxon>Bacillati</taxon>
        <taxon>Actinomycetota</taxon>
        <taxon>Actinomycetes</taxon>
        <taxon>Mycobacteriales</taxon>
        <taxon>Nocardiaceae</taxon>
        <taxon>Nocardia</taxon>
    </lineage>
</organism>
<reference evidence="2" key="1">
    <citation type="submission" date="2019-07" db="EMBL/GenBank/DDBJ databases">
        <title>Genomic Encyclopedia of Type Strains, Phase IV (KMG-IV): sequencing the most valuable type-strain genomes for metagenomic binning, comparative biology and taxonomic classification.</title>
        <authorList>
            <person name="Goeker M."/>
        </authorList>
    </citation>
    <scope>NUCLEOTIDE SEQUENCE</scope>
    <source>
        <strain evidence="2">DSM 44596</strain>
    </source>
</reference>
<dbReference type="PANTHER" id="PTHR33164">
    <property type="entry name" value="TRANSCRIPTIONAL REGULATOR, MARR FAMILY"/>
    <property type="match status" value="1"/>
</dbReference>
<name>A0A652YQS0_NOCGL</name>
<sequence length="174" mass="19460">MCAMDQANSPEDDFIDKVRREWNRAYPDIDTSPVEVMGRITRISSQSLHQLDRALAPSGVSRAEFDVMSALARSDRPLRASEVTAVTMFSGAATTKHADRLAKLGLVERQRFERDGRVVLLQLTEAGRALVEAEFPRRVERDRRLLSGLSENEKVQLTALLKRISVNIDAGLPD</sequence>
<evidence type="ECO:0000259" key="1">
    <source>
        <dbReference type="PROSITE" id="PS50995"/>
    </source>
</evidence>
<dbReference type="GO" id="GO:0006950">
    <property type="term" value="P:response to stress"/>
    <property type="evidence" value="ECO:0007669"/>
    <property type="project" value="TreeGrafter"/>
</dbReference>
<dbReference type="SMART" id="SM00347">
    <property type="entry name" value="HTH_MARR"/>
    <property type="match status" value="1"/>
</dbReference>